<evidence type="ECO:0000256" key="2">
    <source>
        <dbReference type="SAM" id="SignalP"/>
    </source>
</evidence>
<keyword evidence="1" id="KW-1133">Transmembrane helix</keyword>
<gene>
    <name evidence="3" type="ORF">SAMN04487818_10756</name>
</gene>
<keyword evidence="4" id="KW-1185">Reference proteome</keyword>
<name>A0A1H9U896_9PSEU</name>
<keyword evidence="1" id="KW-0812">Transmembrane</keyword>
<feature type="transmembrane region" description="Helical" evidence="1">
    <location>
        <begin position="188"/>
        <end position="212"/>
    </location>
</feature>
<feature type="transmembrane region" description="Helical" evidence="1">
    <location>
        <begin position="218"/>
        <end position="236"/>
    </location>
</feature>
<reference evidence="4" key="1">
    <citation type="submission" date="2016-10" db="EMBL/GenBank/DDBJ databases">
        <authorList>
            <person name="Varghese N."/>
            <person name="Submissions S."/>
        </authorList>
    </citation>
    <scope>NUCLEOTIDE SEQUENCE [LARGE SCALE GENOMIC DNA]</scope>
    <source>
        <strain evidence="4">DSM 44260</strain>
    </source>
</reference>
<organism evidence="3 4">
    <name type="scientific">Actinokineospora terrae</name>
    <dbReference type="NCBI Taxonomy" id="155974"/>
    <lineage>
        <taxon>Bacteria</taxon>
        <taxon>Bacillati</taxon>
        <taxon>Actinomycetota</taxon>
        <taxon>Actinomycetes</taxon>
        <taxon>Pseudonocardiales</taxon>
        <taxon>Pseudonocardiaceae</taxon>
        <taxon>Actinokineospora</taxon>
    </lineage>
</organism>
<keyword evidence="1" id="KW-0472">Membrane</keyword>
<dbReference type="AlphaFoldDB" id="A0A1H9U896"/>
<sequence>MGRLIAAAVALVTVALLFGATPAAAQDSDVPLTVTVTLDGQDITDRTVRLDPAKAAEVSVTAVNRGKSVQKVRLVRLSGVALALTFFAYDTTLPFEVQPGSRVTRTFPLDVRDLDGQAIGLLPTSVELLSDDRVVLGSAETVADVRGTVWSVYGVFGLVMLLLTAAIWATVLVALARHKLSPNRIRRALRFLPAGIGTGIVAVVSLSVLRLVPPDPLIEIPIVFGASAIAMVLGFLTPHPVAPASDGDLTVALPPAVDPGAVTQGVTDHYTQPNTKRWPG</sequence>
<evidence type="ECO:0000256" key="1">
    <source>
        <dbReference type="SAM" id="Phobius"/>
    </source>
</evidence>
<feature type="chain" id="PRO_5011525976" evidence="2">
    <location>
        <begin position="26"/>
        <end position="280"/>
    </location>
</feature>
<dbReference type="Proteomes" id="UP000199051">
    <property type="component" value="Unassembled WGS sequence"/>
</dbReference>
<proteinExistence type="predicted"/>
<feature type="transmembrane region" description="Helical" evidence="1">
    <location>
        <begin position="150"/>
        <end position="176"/>
    </location>
</feature>
<evidence type="ECO:0000313" key="4">
    <source>
        <dbReference type="Proteomes" id="UP000199051"/>
    </source>
</evidence>
<dbReference type="STRING" id="155974.SAMN04487818_10756"/>
<protein>
    <submittedName>
        <fullName evidence="3">Uncharacterized protein</fullName>
    </submittedName>
</protein>
<dbReference type="RefSeq" id="WP_245782446.1">
    <property type="nucleotide sequence ID" value="NZ_FOGI01000007.1"/>
</dbReference>
<keyword evidence="2" id="KW-0732">Signal</keyword>
<evidence type="ECO:0000313" key="3">
    <source>
        <dbReference type="EMBL" id="SES05686.1"/>
    </source>
</evidence>
<accession>A0A1H9U896</accession>
<feature type="signal peptide" evidence="2">
    <location>
        <begin position="1"/>
        <end position="25"/>
    </location>
</feature>
<dbReference type="EMBL" id="FOGI01000007">
    <property type="protein sequence ID" value="SES05686.1"/>
    <property type="molecule type" value="Genomic_DNA"/>
</dbReference>